<dbReference type="PANTHER" id="PTHR33841:SF1">
    <property type="entry name" value="DNA METHYLTRANSFERASE A"/>
    <property type="match status" value="1"/>
</dbReference>
<feature type="region of interest" description="Disordered" evidence="6">
    <location>
        <begin position="503"/>
        <end position="528"/>
    </location>
</feature>
<dbReference type="InterPro" id="IPR002052">
    <property type="entry name" value="DNA_methylase_N6_adenine_CS"/>
</dbReference>
<feature type="compositionally biased region" description="Polar residues" evidence="6">
    <location>
        <begin position="503"/>
        <end position="525"/>
    </location>
</feature>
<reference evidence="8" key="1">
    <citation type="journal article" date="2020" name="J. ISSAAS">
        <title>Lactobacilli and other gastrointestinal microbiota of Peromyscus leucopus, reservoir host for agents of Lyme disease and other zoonoses in North America.</title>
        <authorList>
            <person name="Milovic A."/>
            <person name="Bassam K."/>
            <person name="Shao H."/>
            <person name="Chatzistamou I."/>
            <person name="Tufts D.M."/>
            <person name="Diuk-Wasser M."/>
            <person name="Barbour A.G."/>
        </authorList>
    </citation>
    <scope>NUCLEOTIDE SEQUENCE</scope>
    <source>
        <strain evidence="8">LL4</strain>
    </source>
</reference>
<evidence type="ECO:0000313" key="8">
    <source>
        <dbReference type="EMBL" id="QGT50319.1"/>
    </source>
</evidence>
<dbReference type="InterPro" id="IPR029063">
    <property type="entry name" value="SAM-dependent_MTases_sf"/>
</dbReference>
<dbReference type="PRINTS" id="PR00507">
    <property type="entry name" value="N12N6MTFRASE"/>
</dbReference>
<dbReference type="GO" id="GO:0003676">
    <property type="term" value="F:nucleic acid binding"/>
    <property type="evidence" value="ECO:0007669"/>
    <property type="project" value="InterPro"/>
</dbReference>
<dbReference type="EC" id="2.1.1.72" evidence="1"/>
<dbReference type="GO" id="GO:0009007">
    <property type="term" value="F:site-specific DNA-methyltransferase (adenine-specific) activity"/>
    <property type="evidence" value="ECO:0007669"/>
    <property type="project" value="UniProtKB-EC"/>
</dbReference>
<dbReference type="GO" id="GO:0006304">
    <property type="term" value="P:DNA modification"/>
    <property type="evidence" value="ECO:0007669"/>
    <property type="project" value="InterPro"/>
</dbReference>
<protein>
    <recommendedName>
        <fullName evidence="1">site-specific DNA-methyltransferase (adenine-specific)</fullName>
        <ecNumber evidence="1">2.1.1.72</ecNumber>
    </recommendedName>
</protein>
<sequence length="1123" mass="126824">MTKESIQSYLSILATDDNLCHHFKDFLSELFGFANLRQGGTHTLLSLNANPALSAFSFEKAIIYFTTTDSESHLQEAQSGHTNLAFSLIPTSSHHKADLVSATKAINRAIPSYNILFFLSADTLSIAFATRRLSQQTKQKVDVVEKITLIKDISLHTPHPAHIQNLHALANLYTQDLPLDRFYQSLLEALSIETLNDKFFKEIRERFLDFCDCIILPQEMQNAQDKEFIKLKREFVLRLISRLLFCQFLEKKGLISSALWDSTLSENYYHEVCEPLFFGTLNTHADKRDYGFLPQSIIALLDSIPYLNGGLFAPHKSDYYNPKSPQSYINTLQIPNPCFEKLFETFRGYHFTLSESTPLSQEVGLDPELLGMVFENLLSVLFTDNLKDDKDLRKATGSYYTPREIVSYMCASSLCESLKNRTNIAESALEKLTFDKDASEISPCESREILSVLDSLKILDPACGSGAFPLGMLSELLEIQTALSEHSVCSDFLGSASDASLRSMSNTPHSLTSHNPKNSSTTLECQSDLHDSQSPTAFVALATDPHLKNLGSLESHPTDFVLKKDFSPHYKNLFLKQDENQGKGKDSQAEVVEMRNCSFQTRGEGSLVSLNDRAESAESAIYRSNTTLMPSLYERKLNILQNNIFGVDIQPMATEIARLRCFLSLICDAPNDDIQPLPNLEFKFISANSLIPLPKQEGLSYIGYAEDMAQLKALRERTFDAQNKQELESAYLKLRDEIAKKMQSTWHTSKGDFSSNPLLSWNPFDPHSVAEFFDSEWMFGVKAVKNAAGGGALNDESSQGWDIVLGNPPYGADMGDKKQIYKDIYKYTISGALDSYKFFVELGYNLLGLGVLSFITPISITSSKSNANLHKLLLSQCEQIKVSSYGNSPARIFLNADQRVSIITFAKTFSPCKNLLTTQVNLRDKNTPIQSIINNLCFVNSLEFIKEGAFAKIGLKIEKDILHKLYTHKCTFKELMQGEEKVYYRSTGGRYYDLYTSYSTTSSTTQKSFFTTESQVLVAIMSSTLFWWYRNLYSEGRHSYIYEFESFPIPYFGNTIIENLRDLGERYEGDLEANAEYRNGVKTYIIRKSKPIIDEIDSILCPLYGLSDEETRFIIGFNAKFRV</sequence>
<dbReference type="Pfam" id="PF07669">
    <property type="entry name" value="Eco57I"/>
    <property type="match status" value="1"/>
</dbReference>
<dbReference type="PROSITE" id="PS00092">
    <property type="entry name" value="N6_MTASE"/>
    <property type="match status" value="1"/>
</dbReference>
<keyword evidence="3" id="KW-0808">Transferase</keyword>
<evidence type="ECO:0000256" key="4">
    <source>
        <dbReference type="ARBA" id="ARBA00022691"/>
    </source>
</evidence>
<feature type="domain" description="Type II methyltransferase M.TaqI-like" evidence="7">
    <location>
        <begin position="642"/>
        <end position="886"/>
    </location>
</feature>
<dbReference type="SUPFAM" id="SSF53335">
    <property type="entry name" value="S-adenosyl-L-methionine-dependent methyltransferases"/>
    <property type="match status" value="2"/>
</dbReference>
<dbReference type="PANTHER" id="PTHR33841">
    <property type="entry name" value="DNA METHYLTRANSFERASE YEEA-RELATED"/>
    <property type="match status" value="1"/>
</dbReference>
<evidence type="ECO:0000259" key="7">
    <source>
        <dbReference type="Pfam" id="PF07669"/>
    </source>
</evidence>
<accession>A0A650EKR7</accession>
<evidence type="ECO:0000256" key="6">
    <source>
        <dbReference type="SAM" id="MobiDB-lite"/>
    </source>
</evidence>
<dbReference type="Gene3D" id="3.40.50.150">
    <property type="entry name" value="Vaccinia Virus protein VP39"/>
    <property type="match status" value="2"/>
</dbReference>
<gene>
    <name evidence="8" type="ORF">Helico6505_1510</name>
</gene>
<name>A0A650EKR7_9HELI</name>
<evidence type="ECO:0000256" key="5">
    <source>
        <dbReference type="ARBA" id="ARBA00047942"/>
    </source>
</evidence>
<organism evidence="8">
    <name type="scientific">uncultured Helicobacter sp</name>
    <dbReference type="NCBI Taxonomy" id="175537"/>
    <lineage>
        <taxon>Bacteria</taxon>
        <taxon>Pseudomonadati</taxon>
        <taxon>Campylobacterota</taxon>
        <taxon>Epsilonproteobacteria</taxon>
        <taxon>Campylobacterales</taxon>
        <taxon>Helicobacteraceae</taxon>
        <taxon>Helicobacter</taxon>
        <taxon>environmental samples</taxon>
    </lineage>
</organism>
<proteinExistence type="predicted"/>
<evidence type="ECO:0000256" key="1">
    <source>
        <dbReference type="ARBA" id="ARBA00011900"/>
    </source>
</evidence>
<comment type="catalytic activity">
    <reaction evidence="5">
        <text>a 2'-deoxyadenosine in DNA + S-adenosyl-L-methionine = an N(6)-methyl-2'-deoxyadenosine in DNA + S-adenosyl-L-homocysteine + H(+)</text>
        <dbReference type="Rhea" id="RHEA:15197"/>
        <dbReference type="Rhea" id="RHEA-COMP:12418"/>
        <dbReference type="Rhea" id="RHEA-COMP:12419"/>
        <dbReference type="ChEBI" id="CHEBI:15378"/>
        <dbReference type="ChEBI" id="CHEBI:57856"/>
        <dbReference type="ChEBI" id="CHEBI:59789"/>
        <dbReference type="ChEBI" id="CHEBI:90615"/>
        <dbReference type="ChEBI" id="CHEBI:90616"/>
        <dbReference type="EC" id="2.1.1.72"/>
    </reaction>
</comment>
<dbReference type="EMBL" id="MN577568">
    <property type="protein sequence ID" value="QGT50319.1"/>
    <property type="molecule type" value="Genomic_DNA"/>
</dbReference>
<dbReference type="AlphaFoldDB" id="A0A650EKR7"/>
<evidence type="ECO:0000256" key="2">
    <source>
        <dbReference type="ARBA" id="ARBA00022603"/>
    </source>
</evidence>
<dbReference type="InterPro" id="IPR050953">
    <property type="entry name" value="N4_N6_ade-DNA_methylase"/>
</dbReference>
<keyword evidence="2" id="KW-0489">Methyltransferase</keyword>
<evidence type="ECO:0000256" key="3">
    <source>
        <dbReference type="ARBA" id="ARBA00022679"/>
    </source>
</evidence>
<dbReference type="GO" id="GO:0032259">
    <property type="term" value="P:methylation"/>
    <property type="evidence" value="ECO:0007669"/>
    <property type="project" value="UniProtKB-KW"/>
</dbReference>
<keyword evidence="4" id="KW-0949">S-adenosyl-L-methionine</keyword>
<dbReference type="InterPro" id="IPR011639">
    <property type="entry name" value="MethylTrfase_TaqI-like_dom"/>
</dbReference>